<dbReference type="Pfam" id="PF19791">
    <property type="entry name" value="DUF6275"/>
    <property type="match status" value="1"/>
</dbReference>
<name>A0A645GVB2_9ZZZZ</name>
<reference evidence="1" key="1">
    <citation type="submission" date="2019-08" db="EMBL/GenBank/DDBJ databases">
        <authorList>
            <person name="Kucharzyk K."/>
            <person name="Murdoch R.W."/>
            <person name="Higgins S."/>
            <person name="Loffler F."/>
        </authorList>
    </citation>
    <scope>NUCLEOTIDE SEQUENCE</scope>
</reference>
<sequence>MEMVRFVDICKKEIVQCFNNECDKTDNFKITEDDVFVVWSCKTLQNSKALLSTTVSDGMYYEITYNGDKNEIYFDAYKKWKNKKIVL</sequence>
<organism evidence="1">
    <name type="scientific">bioreactor metagenome</name>
    <dbReference type="NCBI Taxonomy" id="1076179"/>
    <lineage>
        <taxon>unclassified sequences</taxon>
        <taxon>metagenomes</taxon>
        <taxon>ecological metagenomes</taxon>
    </lineage>
</organism>
<evidence type="ECO:0000313" key="1">
    <source>
        <dbReference type="EMBL" id="MPN30748.1"/>
    </source>
</evidence>
<protein>
    <submittedName>
        <fullName evidence="1">Uncharacterized protein</fullName>
    </submittedName>
</protein>
<dbReference type="InterPro" id="IPR046242">
    <property type="entry name" value="DUF6275"/>
</dbReference>
<comment type="caution">
    <text evidence="1">The sequence shown here is derived from an EMBL/GenBank/DDBJ whole genome shotgun (WGS) entry which is preliminary data.</text>
</comment>
<dbReference type="AlphaFoldDB" id="A0A645GVB2"/>
<dbReference type="EMBL" id="VSSQ01081992">
    <property type="protein sequence ID" value="MPN30748.1"/>
    <property type="molecule type" value="Genomic_DNA"/>
</dbReference>
<accession>A0A645GVB2</accession>
<gene>
    <name evidence="1" type="ORF">SDC9_178219</name>
</gene>
<proteinExistence type="predicted"/>